<dbReference type="Pfam" id="PF02659">
    <property type="entry name" value="Mntp"/>
    <property type="match status" value="1"/>
</dbReference>
<dbReference type="EMBL" id="VRMB01000038">
    <property type="protein sequence ID" value="TXK66548.1"/>
    <property type="molecule type" value="Genomic_DNA"/>
</dbReference>
<dbReference type="Proteomes" id="UP000293421">
    <property type="component" value="Chromosome"/>
</dbReference>
<feature type="transmembrane region" description="Helical" evidence="8">
    <location>
        <begin position="105"/>
        <end position="126"/>
    </location>
</feature>
<evidence type="ECO:0000256" key="3">
    <source>
        <dbReference type="ARBA" id="ARBA00022692"/>
    </source>
</evidence>
<dbReference type="AlphaFoldDB" id="A0AAE5YHS1"/>
<reference evidence="9 11" key="1">
    <citation type="submission" date="2019-02" db="EMBL/GenBank/DDBJ databases">
        <title>Use of ANI for Rapid Identification of Enteric Bacteria.</title>
        <authorList>
            <person name="Pruckler J."/>
            <person name="Lane C."/>
            <person name="Aubert R."/>
        </authorList>
    </citation>
    <scope>NUCLEOTIDE SEQUENCE [LARGE SCALE GENOMIC DNA]</scope>
    <source>
        <strain evidence="9 11">2014D-0083</strain>
    </source>
</reference>
<accession>A0AAE5YHS1</accession>
<feature type="transmembrane region" description="Helical" evidence="8">
    <location>
        <begin position="35"/>
        <end position="57"/>
    </location>
</feature>
<sequence>MDILSLIILSFALAADAFAVSLCKGFSVKELKLKHYLIVGLYFGGFQALMPAIGYILGSSFGSFVEKIDHWVTFVLLSIIGGKMIKESLEKDHCKENSNLFDFKTMIALGVATSIDALAVGVSFAFLKVNLLIALLSIGLITFIMCVLALKIGNKFGTYLKNKAEFIGGAILIILAIKILLEHLYF</sequence>
<dbReference type="GO" id="GO:0005384">
    <property type="term" value="F:manganese ion transmembrane transporter activity"/>
    <property type="evidence" value="ECO:0007669"/>
    <property type="project" value="UniProtKB-UniRule"/>
</dbReference>
<dbReference type="Proteomes" id="UP000321325">
    <property type="component" value="Unassembled WGS sequence"/>
</dbReference>
<gene>
    <name evidence="8" type="primary">mntP</name>
    <name evidence="9" type="ORF">A9460_07750</name>
    <name evidence="10" type="ORF">FVD15_07620</name>
</gene>
<evidence type="ECO:0000256" key="6">
    <source>
        <dbReference type="ARBA" id="ARBA00023136"/>
    </source>
</evidence>
<evidence type="ECO:0000313" key="9">
    <source>
        <dbReference type="EMBL" id="QBL14205.1"/>
    </source>
</evidence>
<evidence type="ECO:0000313" key="10">
    <source>
        <dbReference type="EMBL" id="TXK66548.1"/>
    </source>
</evidence>
<organism evidence="9 11">
    <name type="scientific">Campylobacter volucris</name>
    <dbReference type="NCBI Taxonomy" id="1031542"/>
    <lineage>
        <taxon>Bacteria</taxon>
        <taxon>Pseudomonadati</taxon>
        <taxon>Campylobacterota</taxon>
        <taxon>Epsilonproteobacteria</taxon>
        <taxon>Campylobacterales</taxon>
        <taxon>Campylobacteraceae</taxon>
        <taxon>Campylobacter</taxon>
    </lineage>
</organism>
<evidence type="ECO:0000313" key="12">
    <source>
        <dbReference type="Proteomes" id="UP000321325"/>
    </source>
</evidence>
<evidence type="ECO:0000256" key="8">
    <source>
        <dbReference type="HAMAP-Rule" id="MF_01521"/>
    </source>
</evidence>
<evidence type="ECO:0000256" key="5">
    <source>
        <dbReference type="ARBA" id="ARBA00023065"/>
    </source>
</evidence>
<dbReference type="EMBL" id="CP037746">
    <property type="protein sequence ID" value="QBL14205.1"/>
    <property type="molecule type" value="Genomic_DNA"/>
</dbReference>
<evidence type="ECO:0000256" key="2">
    <source>
        <dbReference type="ARBA" id="ARBA00022475"/>
    </source>
</evidence>
<dbReference type="GO" id="GO:0005886">
    <property type="term" value="C:plasma membrane"/>
    <property type="evidence" value="ECO:0007669"/>
    <property type="project" value="UniProtKB-SubCell"/>
</dbReference>
<keyword evidence="12" id="KW-1185">Reference proteome</keyword>
<keyword evidence="2 8" id="KW-1003">Cell membrane</keyword>
<comment type="similarity">
    <text evidence="8">Belongs to the MntP (TC 9.B.29) family.</text>
</comment>
<evidence type="ECO:0000313" key="11">
    <source>
        <dbReference type="Proteomes" id="UP000293421"/>
    </source>
</evidence>
<evidence type="ECO:0000256" key="7">
    <source>
        <dbReference type="ARBA" id="ARBA00023211"/>
    </source>
</evidence>
<feature type="transmembrane region" description="Helical" evidence="8">
    <location>
        <begin position="132"/>
        <end position="152"/>
    </location>
</feature>
<keyword evidence="1 8" id="KW-0813">Transport</keyword>
<evidence type="ECO:0000256" key="1">
    <source>
        <dbReference type="ARBA" id="ARBA00022448"/>
    </source>
</evidence>
<dbReference type="GeneID" id="66286758"/>
<keyword evidence="3 8" id="KW-0812">Transmembrane</keyword>
<dbReference type="HAMAP" id="MF_01521">
    <property type="entry name" value="MntP_pump"/>
    <property type="match status" value="1"/>
</dbReference>
<proteinExistence type="inferred from homology"/>
<dbReference type="PANTHER" id="PTHR35529:SF1">
    <property type="entry name" value="MANGANESE EFFLUX PUMP MNTP-RELATED"/>
    <property type="match status" value="1"/>
</dbReference>
<feature type="transmembrane region" description="Helical" evidence="8">
    <location>
        <begin position="164"/>
        <end position="181"/>
    </location>
</feature>
<keyword evidence="5 8" id="KW-0406">Ion transport</keyword>
<dbReference type="InterPro" id="IPR003810">
    <property type="entry name" value="Mntp/YtaF"/>
</dbReference>
<keyword evidence="7 8" id="KW-0464">Manganese</keyword>
<protein>
    <recommendedName>
        <fullName evidence="8">Putative manganese efflux pump MntP</fullName>
    </recommendedName>
</protein>
<comment type="function">
    <text evidence="8">Probably functions as a manganese efflux pump.</text>
</comment>
<dbReference type="InterPro" id="IPR022929">
    <property type="entry name" value="Put_MntP"/>
</dbReference>
<comment type="caution">
    <text evidence="8">Lacks conserved residue(s) required for the propagation of feature annotation.</text>
</comment>
<dbReference type="PANTHER" id="PTHR35529">
    <property type="entry name" value="MANGANESE EFFLUX PUMP MNTP-RELATED"/>
    <property type="match status" value="1"/>
</dbReference>
<comment type="subcellular location">
    <subcellularLocation>
        <location evidence="8">Cell membrane</location>
        <topology evidence="8">Multi-pass membrane protein</topology>
    </subcellularLocation>
</comment>
<dbReference type="RefSeq" id="WP_039664917.1">
    <property type="nucleotide sequence ID" value="NZ_CP037746.1"/>
</dbReference>
<reference evidence="10 12" key="2">
    <citation type="submission" date="2019-08" db="EMBL/GenBank/DDBJ databases">
        <title>Rapid identification of Enteric Bacteria from Whole Genome Sequences (WGS) using Average Nucleotide Identity (ANI).</title>
        <authorList>
            <person name="Lane C."/>
        </authorList>
    </citation>
    <scope>NUCLEOTIDE SEQUENCE [LARGE SCALE GENOMIC DNA]</scope>
    <source>
        <strain evidence="10 12">2010D-8464</strain>
    </source>
</reference>
<keyword evidence="6 8" id="KW-0472">Membrane</keyword>
<evidence type="ECO:0000256" key="4">
    <source>
        <dbReference type="ARBA" id="ARBA00022989"/>
    </source>
</evidence>
<keyword evidence="4 8" id="KW-1133">Transmembrane helix</keyword>
<name>A0AAE5YHS1_9BACT</name>